<accession>A0A6J7QDB3</accession>
<gene>
    <name evidence="1" type="ORF">UFOPK2754_01757</name>
    <name evidence="2" type="ORF">UFOPK3139_00566</name>
    <name evidence="3" type="ORF">UFOPK3967_02302</name>
</gene>
<sequence>MTLPAITTNAPSPQMFRTARARRCRGCHTCGTMAGREEDLPHER</sequence>
<name>A0A6J7QDB3_9ZZZZ</name>
<evidence type="ECO:0000313" key="2">
    <source>
        <dbReference type="EMBL" id="CAB4818800.1"/>
    </source>
</evidence>
<dbReference type="EMBL" id="CAFABA010000015">
    <property type="protein sequence ID" value="CAB4818800.1"/>
    <property type="molecule type" value="Genomic_DNA"/>
</dbReference>
<dbReference type="AlphaFoldDB" id="A0A6J7QDB3"/>
<evidence type="ECO:0000313" key="1">
    <source>
        <dbReference type="EMBL" id="CAB4750151.1"/>
    </source>
</evidence>
<proteinExistence type="predicted"/>
<dbReference type="EMBL" id="CAFBOS010000168">
    <property type="protein sequence ID" value="CAB5012264.1"/>
    <property type="molecule type" value="Genomic_DNA"/>
</dbReference>
<organism evidence="3">
    <name type="scientific">freshwater metagenome</name>
    <dbReference type="NCBI Taxonomy" id="449393"/>
    <lineage>
        <taxon>unclassified sequences</taxon>
        <taxon>metagenomes</taxon>
        <taxon>ecological metagenomes</taxon>
    </lineage>
</organism>
<reference evidence="3" key="1">
    <citation type="submission" date="2020-05" db="EMBL/GenBank/DDBJ databases">
        <authorList>
            <person name="Chiriac C."/>
            <person name="Salcher M."/>
            <person name="Ghai R."/>
            <person name="Kavagutti S V."/>
        </authorList>
    </citation>
    <scope>NUCLEOTIDE SEQUENCE</scope>
</reference>
<dbReference type="EMBL" id="CAEZYR010000063">
    <property type="protein sequence ID" value="CAB4750151.1"/>
    <property type="molecule type" value="Genomic_DNA"/>
</dbReference>
<protein>
    <submittedName>
        <fullName evidence="3">Unannotated protein</fullName>
    </submittedName>
</protein>
<evidence type="ECO:0000313" key="3">
    <source>
        <dbReference type="EMBL" id="CAB5012264.1"/>
    </source>
</evidence>